<comment type="caution">
    <text evidence="2">The sequence shown here is derived from an EMBL/GenBank/DDBJ whole genome shotgun (WGS) entry which is preliminary data.</text>
</comment>
<dbReference type="Proteomes" id="UP000291831">
    <property type="component" value="Unassembled WGS sequence"/>
</dbReference>
<proteinExistence type="predicted"/>
<feature type="transmembrane region" description="Helical" evidence="1">
    <location>
        <begin position="54"/>
        <end position="75"/>
    </location>
</feature>
<evidence type="ECO:0000313" key="3">
    <source>
        <dbReference type="Proteomes" id="UP000291831"/>
    </source>
</evidence>
<dbReference type="Pfam" id="PF01998">
    <property type="entry name" value="DUF131"/>
    <property type="match status" value="1"/>
</dbReference>
<reference evidence="3" key="1">
    <citation type="submission" date="2019-01" db="EMBL/GenBank/DDBJ databases">
        <title>Anaerobic oxidation of ethane by archaea from a marine hydrocarbon seep.</title>
        <authorList>
            <person name="Musat F."/>
        </authorList>
    </citation>
    <scope>NUCLEOTIDE SEQUENCE [LARGE SCALE GENOMIC DNA]</scope>
</reference>
<dbReference type="NCBIfam" id="TIGR00304">
    <property type="entry name" value="TIGR00304 family membrane protein"/>
    <property type="match status" value="1"/>
</dbReference>
<organism evidence="2 3">
    <name type="scientific">Candidatus Argoarchaeum ethanivorans</name>
    <dbReference type="NCBI Taxonomy" id="2608793"/>
    <lineage>
        <taxon>Archaea</taxon>
        <taxon>Methanobacteriati</taxon>
        <taxon>Methanobacteriota</taxon>
        <taxon>Stenosarchaea group</taxon>
        <taxon>Methanomicrobia</taxon>
        <taxon>Methanosarcinales</taxon>
        <taxon>Methanosarcinales incertae sedis</taxon>
        <taxon>GOM Arc I cluster</taxon>
        <taxon>Candidatus Argoarchaeum</taxon>
    </lineage>
</organism>
<evidence type="ECO:0000256" key="1">
    <source>
        <dbReference type="SAM" id="Phobius"/>
    </source>
</evidence>
<dbReference type="AlphaFoldDB" id="A0A8B3S826"/>
<protein>
    <recommendedName>
        <fullName evidence="4">TIGR00304 family protein</fullName>
    </recommendedName>
</protein>
<dbReference type="InterPro" id="IPR002849">
    <property type="entry name" value="DUF131"/>
</dbReference>
<accession>A0A8B3S826</accession>
<sequence length="78" mass="8102">MKAGLVAVILGFALIAIGMVMSSNLQAGTTKTEFGGFVLLGPIPIAFGTSEGSMLMAIGMGVMMLITVWAITAIVRRR</sequence>
<keyword evidence="1" id="KW-1133">Transmembrane helix</keyword>
<dbReference type="EMBL" id="RPGO01000001">
    <property type="protein sequence ID" value="RZB33222.1"/>
    <property type="molecule type" value="Genomic_DNA"/>
</dbReference>
<keyword evidence="1" id="KW-0472">Membrane</keyword>
<name>A0A8B3S826_9EURY</name>
<evidence type="ECO:0000313" key="2">
    <source>
        <dbReference type="EMBL" id="RZB33222.1"/>
    </source>
</evidence>
<gene>
    <name evidence="2" type="ORF">AEth_00015</name>
</gene>
<keyword evidence="1" id="KW-0812">Transmembrane</keyword>
<evidence type="ECO:0008006" key="4">
    <source>
        <dbReference type="Google" id="ProtNLM"/>
    </source>
</evidence>